<sequence length="99" mass="11586">MIAISDHARLRQAQRNLKDDEVAFIMRHGRRIRSGGVLHIFLGRRDIPTDRATFQKYHHLEGATLLINDAGPTPVLITVYRNRRALRDIRRKQKYDRTA</sequence>
<dbReference type="AlphaFoldDB" id="A7NRM5"/>
<keyword evidence="2" id="KW-1185">Reference proteome</keyword>
<reference evidence="1 2" key="1">
    <citation type="submission" date="2007-08" db="EMBL/GenBank/DDBJ databases">
        <title>Complete sequence of Roseiflexus castenholzii DSM 13941.</title>
        <authorList>
            <consortium name="US DOE Joint Genome Institute"/>
            <person name="Copeland A."/>
            <person name="Lucas S."/>
            <person name="Lapidus A."/>
            <person name="Barry K."/>
            <person name="Glavina del Rio T."/>
            <person name="Dalin E."/>
            <person name="Tice H."/>
            <person name="Pitluck S."/>
            <person name="Thompson L.S."/>
            <person name="Brettin T."/>
            <person name="Bruce D."/>
            <person name="Detter J.C."/>
            <person name="Han C."/>
            <person name="Tapia R."/>
            <person name="Schmutz J."/>
            <person name="Larimer F."/>
            <person name="Land M."/>
            <person name="Hauser L."/>
            <person name="Kyrpides N."/>
            <person name="Mikhailova N."/>
            <person name="Bryant D.A."/>
            <person name="Hanada S."/>
            <person name="Tsukatani Y."/>
            <person name="Richardson P."/>
        </authorList>
    </citation>
    <scope>NUCLEOTIDE SEQUENCE [LARGE SCALE GENOMIC DNA]</scope>
    <source>
        <strain evidence="2">DSM 13941 / HLO8</strain>
    </source>
</reference>
<name>A7NRM5_ROSCS</name>
<dbReference type="HOGENOM" id="CLU_157920_0_0_0"/>
<accession>A7NRM5</accession>
<dbReference type="eggNOG" id="ENOG502ZX00">
    <property type="taxonomic scope" value="Bacteria"/>
</dbReference>
<evidence type="ECO:0000313" key="1">
    <source>
        <dbReference type="EMBL" id="ABU60221.1"/>
    </source>
</evidence>
<dbReference type="OrthoDB" id="163117at2"/>
<dbReference type="Proteomes" id="UP000000263">
    <property type="component" value="Chromosome"/>
</dbReference>
<dbReference type="KEGG" id="rca:Rcas_4191"/>
<evidence type="ECO:0008006" key="3">
    <source>
        <dbReference type="Google" id="ProtNLM"/>
    </source>
</evidence>
<evidence type="ECO:0000313" key="2">
    <source>
        <dbReference type="Proteomes" id="UP000000263"/>
    </source>
</evidence>
<organism evidence="1 2">
    <name type="scientific">Roseiflexus castenholzii (strain DSM 13941 / HLO8)</name>
    <dbReference type="NCBI Taxonomy" id="383372"/>
    <lineage>
        <taxon>Bacteria</taxon>
        <taxon>Bacillati</taxon>
        <taxon>Chloroflexota</taxon>
        <taxon>Chloroflexia</taxon>
        <taxon>Chloroflexales</taxon>
        <taxon>Roseiflexineae</taxon>
        <taxon>Roseiflexaceae</taxon>
        <taxon>Roseiflexus</taxon>
    </lineage>
</organism>
<dbReference type="RefSeq" id="WP_012122642.1">
    <property type="nucleotide sequence ID" value="NC_009767.1"/>
</dbReference>
<dbReference type="EMBL" id="CP000804">
    <property type="protein sequence ID" value="ABU60221.1"/>
    <property type="molecule type" value="Genomic_DNA"/>
</dbReference>
<gene>
    <name evidence="1" type="ordered locus">Rcas_4191</name>
</gene>
<protein>
    <recommendedName>
        <fullName evidence="3">DUF4258 domain-containing protein</fullName>
    </recommendedName>
</protein>
<proteinExistence type="predicted"/>